<evidence type="ECO:0000256" key="2">
    <source>
        <dbReference type="SAM" id="Phobius"/>
    </source>
</evidence>
<accession>A0A6L7F0C0</accession>
<gene>
    <name evidence="4" type="ORF">GRQ65_09735</name>
</gene>
<proteinExistence type="predicted"/>
<dbReference type="AlphaFoldDB" id="A0A6L7F0C0"/>
<sequence length="422" mass="43478">MTALHPARRRAERFDALLDDRAAGDAPVDARTAELLELVGALRSVPRPEPRPEFVADLRAQLMEAARTELVAEPGLEHGADRRTPDALAARLTVPARTRRDRRVGIALGAVAIVGATSSMAVASQGALPGDALYPVKRVIERTEAGLSTSDAAKGRTLLDDATDRLGEVGEMTRDGDADAALVSSTLATFTEQARQGSDLLMSDYAERGSEASVERIRSFAAVSMGTLGRLDADVPEASQPALLDAAQALFEIDAAAELACPGCAGDGITEIPGQLLASAETGTDEELPEASGPVATPTPSDTPSPDALSGQDVPQSPVQVPTLVVTTPTTPTQTPTQAPTQGQTQGQQGQPQTALPSVKPPKPPTAVPTVDVGQLTQQLNDTLNDTVTGTVDGAGEVVDGVVQGVTGLLGGLTGQTPTPRP</sequence>
<keyword evidence="2" id="KW-0812">Transmembrane</keyword>
<feature type="region of interest" description="Disordered" evidence="1">
    <location>
        <begin position="280"/>
        <end position="370"/>
    </location>
</feature>
<organism evidence="4 5">
    <name type="scientific">Nocardioides flavescens</name>
    <dbReference type="NCBI Taxonomy" id="2691959"/>
    <lineage>
        <taxon>Bacteria</taxon>
        <taxon>Bacillati</taxon>
        <taxon>Actinomycetota</taxon>
        <taxon>Actinomycetes</taxon>
        <taxon>Propionibacteriales</taxon>
        <taxon>Nocardioidaceae</taxon>
        <taxon>Nocardioides</taxon>
    </lineage>
</organism>
<evidence type="ECO:0000313" key="5">
    <source>
        <dbReference type="Proteomes" id="UP000473325"/>
    </source>
</evidence>
<keyword evidence="2" id="KW-1133">Transmembrane helix</keyword>
<feature type="domain" description="DUF5667" evidence="3">
    <location>
        <begin position="126"/>
        <end position="237"/>
    </location>
</feature>
<dbReference type="Pfam" id="PF18915">
    <property type="entry name" value="DUF5667"/>
    <property type="match status" value="1"/>
</dbReference>
<dbReference type="RefSeq" id="WP_160877663.1">
    <property type="nucleotide sequence ID" value="NZ_WUEK01000005.1"/>
</dbReference>
<evidence type="ECO:0000259" key="3">
    <source>
        <dbReference type="Pfam" id="PF18915"/>
    </source>
</evidence>
<dbReference type="InterPro" id="IPR043725">
    <property type="entry name" value="DUF5667"/>
</dbReference>
<evidence type="ECO:0000313" key="4">
    <source>
        <dbReference type="EMBL" id="MXG89831.1"/>
    </source>
</evidence>
<evidence type="ECO:0000256" key="1">
    <source>
        <dbReference type="SAM" id="MobiDB-lite"/>
    </source>
</evidence>
<reference evidence="4 5" key="1">
    <citation type="submission" date="2019-12" db="EMBL/GenBank/DDBJ databases">
        <authorList>
            <person name="Kun Z."/>
        </authorList>
    </citation>
    <scope>NUCLEOTIDE SEQUENCE [LARGE SCALE GENOMIC DNA]</scope>
    <source>
        <strain evidence="4 5">YIM 123512</strain>
    </source>
</reference>
<dbReference type="EMBL" id="WUEK01000005">
    <property type="protein sequence ID" value="MXG89831.1"/>
    <property type="molecule type" value="Genomic_DNA"/>
</dbReference>
<protein>
    <recommendedName>
        <fullName evidence="3">DUF5667 domain-containing protein</fullName>
    </recommendedName>
</protein>
<feature type="transmembrane region" description="Helical" evidence="2">
    <location>
        <begin position="106"/>
        <end position="128"/>
    </location>
</feature>
<feature type="compositionally biased region" description="Low complexity" evidence="1">
    <location>
        <begin position="298"/>
        <end position="307"/>
    </location>
</feature>
<name>A0A6L7F0C0_9ACTN</name>
<comment type="caution">
    <text evidence="4">The sequence shown here is derived from an EMBL/GenBank/DDBJ whole genome shotgun (WGS) entry which is preliminary data.</text>
</comment>
<keyword evidence="2" id="KW-0472">Membrane</keyword>
<keyword evidence="5" id="KW-1185">Reference proteome</keyword>
<feature type="compositionally biased region" description="Low complexity" evidence="1">
    <location>
        <begin position="314"/>
        <end position="358"/>
    </location>
</feature>
<dbReference type="Proteomes" id="UP000473325">
    <property type="component" value="Unassembled WGS sequence"/>
</dbReference>